<dbReference type="Gene3D" id="3.30.160.60">
    <property type="entry name" value="Classic Zinc Finger"/>
    <property type="match status" value="8"/>
</dbReference>
<dbReference type="PROSITE" id="PS50157">
    <property type="entry name" value="ZINC_FINGER_C2H2_2"/>
    <property type="match status" value="8"/>
</dbReference>
<feature type="domain" description="C2H2-type" evidence="8">
    <location>
        <begin position="121"/>
        <end position="145"/>
    </location>
</feature>
<organism evidence="9 10">
    <name type="scientific">Periplaneta americana</name>
    <name type="common">American cockroach</name>
    <name type="synonym">Blatta americana</name>
    <dbReference type="NCBI Taxonomy" id="6978"/>
    <lineage>
        <taxon>Eukaryota</taxon>
        <taxon>Metazoa</taxon>
        <taxon>Ecdysozoa</taxon>
        <taxon>Arthropoda</taxon>
        <taxon>Hexapoda</taxon>
        <taxon>Insecta</taxon>
        <taxon>Pterygota</taxon>
        <taxon>Neoptera</taxon>
        <taxon>Polyneoptera</taxon>
        <taxon>Dictyoptera</taxon>
        <taxon>Blattodea</taxon>
        <taxon>Blattoidea</taxon>
        <taxon>Blattidae</taxon>
        <taxon>Blattinae</taxon>
        <taxon>Periplaneta</taxon>
    </lineage>
</organism>
<keyword evidence="2" id="KW-0479">Metal-binding</keyword>
<dbReference type="PANTHER" id="PTHR24394">
    <property type="entry name" value="ZINC FINGER PROTEIN"/>
    <property type="match status" value="1"/>
</dbReference>
<dbReference type="Pfam" id="PF00096">
    <property type="entry name" value="zf-C2H2"/>
    <property type="match status" value="6"/>
</dbReference>
<evidence type="ECO:0000256" key="7">
    <source>
        <dbReference type="PROSITE-ProRule" id="PRU00042"/>
    </source>
</evidence>
<feature type="domain" description="C2H2-type" evidence="8">
    <location>
        <begin position="93"/>
        <end position="120"/>
    </location>
</feature>
<dbReference type="PROSITE" id="PS00028">
    <property type="entry name" value="ZINC_FINGER_C2H2_1"/>
    <property type="match status" value="8"/>
</dbReference>
<sequence length="417" mass="46977">MCGSKTFILCYVGSKEQVVLEDVFDLDRVKQEQKVEVSSDEDEVFPESIVDNVDNRVSQECANIHLEENKLTQCSSNRLDASSTISDIKCKSLKCDICNEDFLTPQSLKLHFRIHTIKNSFECDVCGKCFLKLSDKKKHVRLHKGGIQFHCDVCGKSFSSSSNFKRHVRIHTGERPFKCDVCGKCFSDSSVLNKHARIHTGERPFRCDVCGNCFADLANFYKHARVHTGESPFRCQDCGKCFSQSSVLRRHARIHTGERPFKCLICGKSFSQLGYLKNHVRTHTGEKPFKCEVCAKSFSQLAHLRSHLRIHTGEKPFQCEITVHVTAESRPNSHSADCAPSIMAVDIGHIRQHICVTWSQATKGNIEGGEFDPVLWIEFGLAQWSERLTEVDNVRRTGSGGGKPAKITAVDELVLEH</sequence>
<keyword evidence="6" id="KW-0539">Nucleus</keyword>
<accession>A0ABQ8RVZ2</accession>
<evidence type="ECO:0000256" key="2">
    <source>
        <dbReference type="ARBA" id="ARBA00022723"/>
    </source>
</evidence>
<evidence type="ECO:0000256" key="5">
    <source>
        <dbReference type="ARBA" id="ARBA00022833"/>
    </source>
</evidence>
<feature type="domain" description="C2H2-type" evidence="8">
    <location>
        <begin position="205"/>
        <end position="232"/>
    </location>
</feature>
<evidence type="ECO:0000256" key="3">
    <source>
        <dbReference type="ARBA" id="ARBA00022737"/>
    </source>
</evidence>
<keyword evidence="3" id="KW-0677">Repeat</keyword>
<keyword evidence="10" id="KW-1185">Reference proteome</keyword>
<evidence type="ECO:0000256" key="6">
    <source>
        <dbReference type="ARBA" id="ARBA00023242"/>
    </source>
</evidence>
<feature type="domain" description="C2H2-type" evidence="8">
    <location>
        <begin position="149"/>
        <end position="176"/>
    </location>
</feature>
<dbReference type="Proteomes" id="UP001148838">
    <property type="component" value="Unassembled WGS sequence"/>
</dbReference>
<evidence type="ECO:0000256" key="1">
    <source>
        <dbReference type="ARBA" id="ARBA00004123"/>
    </source>
</evidence>
<evidence type="ECO:0000313" key="10">
    <source>
        <dbReference type="Proteomes" id="UP001148838"/>
    </source>
</evidence>
<name>A0ABQ8RVZ2_PERAM</name>
<comment type="subcellular location">
    <subcellularLocation>
        <location evidence="1">Nucleus</location>
    </subcellularLocation>
</comment>
<dbReference type="InterPro" id="IPR036236">
    <property type="entry name" value="Znf_C2H2_sf"/>
</dbReference>
<feature type="domain" description="C2H2-type" evidence="8">
    <location>
        <begin position="233"/>
        <end position="260"/>
    </location>
</feature>
<protein>
    <recommendedName>
        <fullName evidence="8">C2H2-type domain-containing protein</fullName>
    </recommendedName>
</protein>
<keyword evidence="5" id="KW-0862">Zinc</keyword>
<evidence type="ECO:0000256" key="4">
    <source>
        <dbReference type="ARBA" id="ARBA00022771"/>
    </source>
</evidence>
<comment type="caution">
    <text evidence="9">The sequence shown here is derived from an EMBL/GenBank/DDBJ whole genome shotgun (WGS) entry which is preliminary data.</text>
</comment>
<proteinExistence type="predicted"/>
<dbReference type="PANTHER" id="PTHR24394:SF29">
    <property type="entry name" value="MYONEURIN"/>
    <property type="match status" value="1"/>
</dbReference>
<dbReference type="InterPro" id="IPR013087">
    <property type="entry name" value="Znf_C2H2_type"/>
</dbReference>
<feature type="domain" description="C2H2-type" evidence="8">
    <location>
        <begin position="289"/>
        <end position="316"/>
    </location>
</feature>
<gene>
    <name evidence="9" type="ORF">ANN_27477</name>
</gene>
<dbReference type="SUPFAM" id="SSF57667">
    <property type="entry name" value="beta-beta-alpha zinc fingers"/>
    <property type="match status" value="5"/>
</dbReference>
<feature type="domain" description="C2H2-type" evidence="8">
    <location>
        <begin position="177"/>
        <end position="204"/>
    </location>
</feature>
<dbReference type="SMART" id="SM00355">
    <property type="entry name" value="ZnF_C2H2"/>
    <property type="match status" value="8"/>
</dbReference>
<dbReference type="EMBL" id="JAJSOF020000041">
    <property type="protein sequence ID" value="KAJ4425851.1"/>
    <property type="molecule type" value="Genomic_DNA"/>
</dbReference>
<evidence type="ECO:0000259" key="8">
    <source>
        <dbReference type="PROSITE" id="PS50157"/>
    </source>
</evidence>
<feature type="domain" description="C2H2-type" evidence="8">
    <location>
        <begin position="261"/>
        <end position="288"/>
    </location>
</feature>
<reference evidence="9 10" key="1">
    <citation type="journal article" date="2022" name="Allergy">
        <title>Genome assembly and annotation of Periplaneta americana reveal a comprehensive cockroach allergen profile.</title>
        <authorList>
            <person name="Wang L."/>
            <person name="Xiong Q."/>
            <person name="Saelim N."/>
            <person name="Wang L."/>
            <person name="Nong W."/>
            <person name="Wan A.T."/>
            <person name="Shi M."/>
            <person name="Liu X."/>
            <person name="Cao Q."/>
            <person name="Hui J.H.L."/>
            <person name="Sookrung N."/>
            <person name="Leung T.F."/>
            <person name="Tungtrongchitr A."/>
            <person name="Tsui S.K.W."/>
        </authorList>
    </citation>
    <scope>NUCLEOTIDE SEQUENCE [LARGE SCALE GENOMIC DNA]</scope>
    <source>
        <strain evidence="9">PWHHKU_190912</strain>
    </source>
</reference>
<keyword evidence="4 7" id="KW-0863">Zinc-finger</keyword>
<evidence type="ECO:0000313" key="9">
    <source>
        <dbReference type="EMBL" id="KAJ4425851.1"/>
    </source>
</evidence>